<keyword evidence="1" id="KW-0472">Membrane</keyword>
<dbReference type="RefSeq" id="WP_124996861.1">
    <property type="nucleotide sequence ID" value="NZ_BHYK01000001.1"/>
</dbReference>
<name>A0A401UFR7_9CLOT</name>
<gene>
    <name evidence="2" type="ORF">Ctaglu_00330</name>
</gene>
<proteinExistence type="predicted"/>
<sequence length="519" mass="58517">MKKKMYIISFIVLFFAIIGFQYKVEYDIRKQPPSDKWSKEVAISKGNITCFPKILKNDKNNIVAFNDGGKLQLVVTDDLGKKVMEKTFETKDTLVKEVNLLKGQGEVYLSYNSYDNGANNLKIIKLDKELKELNRTKIENITETYQIGEDILIMGYKDKIQVLDMAKNAKMNFDIKGASLFSGVKTESGCIFTYYNGKDGFSYITIKDGVASLPKLAGVLNKSDSMTFMNTATSSDSKNGYLLIEYSVQGEIVGTRILEFALDGSSKNSSELYIGNNRNIYNVVGNNSKEGARFFATTDRIFGTKDRQRSIVDFILKDNKVASYSFASRLSGLTTYPGISGDTIAYASYNKEDEYGIYIGSQNERFKKANNIHLAVETKQTRLNTLQGILYSFVYIIYPIKWTIPVIMLISIITFFSYSFSDKKKKLSFILISIVSFALKTSTVLSNSYGDNLYLLPQILSQKWVAVLVGVVISTICYSFGYKLYKKDLEAMPIGKFGIALVLDTILTMMIFVPFFITF</sequence>
<comment type="caution">
    <text evidence="2">The sequence shown here is derived from an EMBL/GenBank/DDBJ whole genome shotgun (WGS) entry which is preliminary data.</text>
</comment>
<feature type="transmembrane region" description="Helical" evidence="1">
    <location>
        <begin position="465"/>
        <end position="485"/>
    </location>
</feature>
<reference evidence="2 3" key="1">
    <citation type="submission" date="2018-11" db="EMBL/GenBank/DDBJ databases">
        <title>Genome sequencing and assembly of Clostridium tagluense strain A121.</title>
        <authorList>
            <person name="Murakami T."/>
            <person name="Segawa T."/>
            <person name="Shcherbakova V.A."/>
            <person name="Mori H."/>
            <person name="Yoshimura Y."/>
        </authorList>
    </citation>
    <scope>NUCLEOTIDE SEQUENCE [LARGE SCALE GENOMIC DNA]</scope>
    <source>
        <strain evidence="2 3">A121</strain>
    </source>
</reference>
<dbReference type="EMBL" id="BHYK01000001">
    <property type="protein sequence ID" value="GCD08410.1"/>
    <property type="molecule type" value="Genomic_DNA"/>
</dbReference>
<accession>A0A401UFR7</accession>
<feature type="transmembrane region" description="Helical" evidence="1">
    <location>
        <begin position="497"/>
        <end position="517"/>
    </location>
</feature>
<feature type="transmembrane region" description="Helical" evidence="1">
    <location>
        <begin position="427"/>
        <end position="445"/>
    </location>
</feature>
<keyword evidence="1" id="KW-0812">Transmembrane</keyword>
<dbReference type="OrthoDB" id="1884928at2"/>
<dbReference type="Proteomes" id="UP000287872">
    <property type="component" value="Unassembled WGS sequence"/>
</dbReference>
<evidence type="ECO:0000313" key="3">
    <source>
        <dbReference type="Proteomes" id="UP000287872"/>
    </source>
</evidence>
<evidence type="ECO:0000313" key="2">
    <source>
        <dbReference type="EMBL" id="GCD08410.1"/>
    </source>
</evidence>
<evidence type="ECO:0000256" key="1">
    <source>
        <dbReference type="SAM" id="Phobius"/>
    </source>
</evidence>
<keyword evidence="3" id="KW-1185">Reference proteome</keyword>
<feature type="transmembrane region" description="Helical" evidence="1">
    <location>
        <begin position="402"/>
        <end position="420"/>
    </location>
</feature>
<keyword evidence="1" id="KW-1133">Transmembrane helix</keyword>
<organism evidence="2 3">
    <name type="scientific">Clostridium tagluense</name>
    <dbReference type="NCBI Taxonomy" id="360422"/>
    <lineage>
        <taxon>Bacteria</taxon>
        <taxon>Bacillati</taxon>
        <taxon>Bacillota</taxon>
        <taxon>Clostridia</taxon>
        <taxon>Eubacteriales</taxon>
        <taxon>Clostridiaceae</taxon>
        <taxon>Clostridium</taxon>
    </lineage>
</organism>
<protein>
    <submittedName>
        <fullName evidence="2">Uncharacterized protein</fullName>
    </submittedName>
</protein>
<dbReference type="AlphaFoldDB" id="A0A401UFR7"/>